<organism evidence="2 3">
    <name type="scientific">Actinoplanes lutulentus</name>
    <dbReference type="NCBI Taxonomy" id="1287878"/>
    <lineage>
        <taxon>Bacteria</taxon>
        <taxon>Bacillati</taxon>
        <taxon>Actinomycetota</taxon>
        <taxon>Actinomycetes</taxon>
        <taxon>Micromonosporales</taxon>
        <taxon>Micromonosporaceae</taxon>
        <taxon>Actinoplanes</taxon>
    </lineage>
</organism>
<gene>
    <name evidence="2" type="ORF">B0I29_103383</name>
</gene>
<name>A0A327ZG66_9ACTN</name>
<keyword evidence="3" id="KW-1185">Reference proteome</keyword>
<evidence type="ECO:0000313" key="3">
    <source>
        <dbReference type="Proteomes" id="UP000249341"/>
    </source>
</evidence>
<accession>A0A327ZG66</accession>
<reference evidence="2 3" key="1">
    <citation type="submission" date="2018-06" db="EMBL/GenBank/DDBJ databases">
        <title>Genomic Encyclopedia of Type Strains, Phase III (KMG-III): the genomes of soil and plant-associated and newly described type strains.</title>
        <authorList>
            <person name="Whitman W."/>
        </authorList>
    </citation>
    <scope>NUCLEOTIDE SEQUENCE [LARGE SCALE GENOMIC DNA]</scope>
    <source>
        <strain evidence="2 3">CGMCC 4.7090</strain>
    </source>
</reference>
<dbReference type="Proteomes" id="UP000249341">
    <property type="component" value="Unassembled WGS sequence"/>
</dbReference>
<dbReference type="EMBL" id="QLMJ01000003">
    <property type="protein sequence ID" value="RAK40350.1"/>
    <property type="molecule type" value="Genomic_DNA"/>
</dbReference>
<dbReference type="AlphaFoldDB" id="A0A327ZG66"/>
<sequence length="141" mass="15108">MNLDLDGVDWQIAHPGPRGSLRSPRIEVQVKSSSGPVLRDAIILQRLQVSHYNHLAGSGFQVPRFLAVVVVPSDAADYAVCTNEHMRLSTAANWLSLADREILPTGEGSPGSVLVEVPLRNLLTVKALGHLLTGDLEGAAQ</sequence>
<comment type="caution">
    <text evidence="2">The sequence shown here is derived from an EMBL/GenBank/DDBJ whole genome shotgun (WGS) entry which is preliminary data.</text>
</comment>
<dbReference type="Pfam" id="PF14280">
    <property type="entry name" value="DUF4365"/>
    <property type="match status" value="1"/>
</dbReference>
<feature type="domain" description="DUF4365" evidence="1">
    <location>
        <begin position="4"/>
        <end position="132"/>
    </location>
</feature>
<protein>
    <submittedName>
        <fullName evidence="2">Uncharacterized protein DUF4365</fullName>
    </submittedName>
</protein>
<proteinExistence type="predicted"/>
<evidence type="ECO:0000259" key="1">
    <source>
        <dbReference type="Pfam" id="PF14280"/>
    </source>
</evidence>
<dbReference type="InterPro" id="IPR025375">
    <property type="entry name" value="DUF4365"/>
</dbReference>
<evidence type="ECO:0000313" key="2">
    <source>
        <dbReference type="EMBL" id="RAK40350.1"/>
    </source>
</evidence>